<dbReference type="InterPro" id="IPR005828">
    <property type="entry name" value="MFS_sugar_transport-like"/>
</dbReference>
<accession>A0A2G8S7S1</accession>
<dbReference type="OrthoDB" id="433512at2759"/>
<feature type="transmembrane region" description="Helical" evidence="5">
    <location>
        <begin position="486"/>
        <end position="508"/>
    </location>
</feature>
<feature type="transmembrane region" description="Helical" evidence="5">
    <location>
        <begin position="352"/>
        <end position="374"/>
    </location>
</feature>
<dbReference type="PROSITE" id="PS50850">
    <property type="entry name" value="MFS"/>
    <property type="match status" value="1"/>
</dbReference>
<sequence length="540" mass="59001">MTVSSPVNDDAGLQDVGVVNKTRVAALAEIDQADFSWFHVKVCMVAGVGFFTDAYDIFAISIASTMLGYAYGNATVPGTGTKPLHMLDARQDLGIKVATPVGTLVGQLLFGWLADMVGRKRMYGLELIIIIIATFGQALGGSGLRAVNVIHVLIVWRVIMGVGIGGDYPLSAVISSEFSSTRIRGRLMTAVFANQGWGQFVASLVALIIIVAYKDALERETTYVDYMWRLLIGLGCVPGAIALYFRLTIPETPRFTMDVERNVKQAAQDVENFLATGSYYVDPDAVYEPAQAPRATRRDFGSYFSKRENLLLLVGTAYSWFALDMAFYGLSLNSSKVLEIILGANSNAFKNLYQIAVGNVILSVAGYIPGYWATFLVIDRWGRKPVQLMGFVMLTVLFIVMGAAYDKMVNHSGVAGQRAFVFLYCLANFFQNFGPNTTTFIVPGEAFPTRYRSTAHGISAASGKLGAIVSQVGFAKMIDIGGQGAFFGHLLEILAFFMLTGVFSTLLIKETNQKTLEDISNERQDQFVTGTPLRQQRPKD</sequence>
<dbReference type="InterPro" id="IPR036259">
    <property type="entry name" value="MFS_trans_sf"/>
</dbReference>
<evidence type="ECO:0000259" key="6">
    <source>
        <dbReference type="PROSITE" id="PS50850"/>
    </source>
</evidence>
<evidence type="ECO:0000256" key="1">
    <source>
        <dbReference type="ARBA" id="ARBA00004141"/>
    </source>
</evidence>
<evidence type="ECO:0000256" key="3">
    <source>
        <dbReference type="ARBA" id="ARBA00022989"/>
    </source>
</evidence>
<dbReference type="PROSITE" id="PS00216">
    <property type="entry name" value="SUGAR_TRANSPORT_1"/>
    <property type="match status" value="1"/>
</dbReference>
<evidence type="ECO:0000256" key="4">
    <source>
        <dbReference type="ARBA" id="ARBA00023136"/>
    </source>
</evidence>
<comment type="subcellular location">
    <subcellularLocation>
        <location evidence="1">Membrane</location>
        <topology evidence="1">Multi-pass membrane protein</topology>
    </subcellularLocation>
</comment>
<keyword evidence="4 5" id="KW-0472">Membrane</keyword>
<dbReference type="STRING" id="1077348.A0A2G8S7S1"/>
<evidence type="ECO:0000313" key="7">
    <source>
        <dbReference type="EMBL" id="PIL29823.1"/>
    </source>
</evidence>
<name>A0A2G8S7S1_9APHY</name>
<keyword evidence="3 5" id="KW-1133">Transmembrane helix</keyword>
<protein>
    <submittedName>
        <fullName evidence="7">MFS general substrate transporter</fullName>
    </submittedName>
</protein>
<dbReference type="Proteomes" id="UP000230002">
    <property type="component" value="Unassembled WGS sequence"/>
</dbReference>
<feature type="transmembrane region" description="Helical" evidence="5">
    <location>
        <begin position="191"/>
        <end position="214"/>
    </location>
</feature>
<keyword evidence="8" id="KW-1185">Reference proteome</keyword>
<dbReference type="AlphaFoldDB" id="A0A2G8S7S1"/>
<feature type="transmembrane region" description="Helical" evidence="5">
    <location>
        <begin position="310"/>
        <end position="332"/>
    </location>
</feature>
<reference evidence="7 8" key="1">
    <citation type="journal article" date="2015" name="Sci. Rep.">
        <title>Chromosome-level genome map provides insights into diverse defense mechanisms in the medicinal fungus Ganoderma sinense.</title>
        <authorList>
            <person name="Zhu Y."/>
            <person name="Xu J."/>
            <person name="Sun C."/>
            <person name="Zhou S."/>
            <person name="Xu H."/>
            <person name="Nelson D.R."/>
            <person name="Qian J."/>
            <person name="Song J."/>
            <person name="Luo H."/>
            <person name="Xiang L."/>
            <person name="Li Y."/>
            <person name="Xu Z."/>
            <person name="Ji A."/>
            <person name="Wang L."/>
            <person name="Lu S."/>
            <person name="Hayward A."/>
            <person name="Sun W."/>
            <person name="Li X."/>
            <person name="Schwartz D.C."/>
            <person name="Wang Y."/>
            <person name="Chen S."/>
        </authorList>
    </citation>
    <scope>NUCLEOTIDE SEQUENCE [LARGE SCALE GENOMIC DNA]</scope>
    <source>
        <strain evidence="7 8">ZZ0214-1</strain>
    </source>
</reference>
<dbReference type="Pfam" id="PF00083">
    <property type="entry name" value="Sugar_tr"/>
    <property type="match status" value="1"/>
</dbReference>
<dbReference type="GO" id="GO:0022857">
    <property type="term" value="F:transmembrane transporter activity"/>
    <property type="evidence" value="ECO:0007669"/>
    <property type="project" value="InterPro"/>
</dbReference>
<dbReference type="Gene3D" id="1.20.1250.20">
    <property type="entry name" value="MFS general substrate transporter like domains"/>
    <property type="match status" value="2"/>
</dbReference>
<feature type="transmembrane region" description="Helical" evidence="5">
    <location>
        <begin position="386"/>
        <end position="405"/>
    </location>
</feature>
<dbReference type="GO" id="GO:0016020">
    <property type="term" value="C:membrane"/>
    <property type="evidence" value="ECO:0007669"/>
    <property type="project" value="UniProtKB-SubCell"/>
</dbReference>
<organism evidence="7 8">
    <name type="scientific">Ganoderma sinense ZZ0214-1</name>
    <dbReference type="NCBI Taxonomy" id="1077348"/>
    <lineage>
        <taxon>Eukaryota</taxon>
        <taxon>Fungi</taxon>
        <taxon>Dikarya</taxon>
        <taxon>Basidiomycota</taxon>
        <taxon>Agaricomycotina</taxon>
        <taxon>Agaricomycetes</taxon>
        <taxon>Polyporales</taxon>
        <taxon>Polyporaceae</taxon>
        <taxon>Ganoderma</taxon>
    </lineage>
</organism>
<dbReference type="InterPro" id="IPR020846">
    <property type="entry name" value="MFS_dom"/>
</dbReference>
<dbReference type="CDD" id="cd17364">
    <property type="entry name" value="MFS_PhT"/>
    <property type="match status" value="1"/>
</dbReference>
<proteinExistence type="predicted"/>
<gene>
    <name evidence="7" type="ORF">GSI_08030</name>
</gene>
<dbReference type="PROSITE" id="PS00217">
    <property type="entry name" value="SUGAR_TRANSPORT_2"/>
    <property type="match status" value="1"/>
</dbReference>
<dbReference type="InterPro" id="IPR005829">
    <property type="entry name" value="Sugar_transporter_CS"/>
</dbReference>
<keyword evidence="2 5" id="KW-0812">Transmembrane</keyword>
<evidence type="ECO:0000256" key="2">
    <source>
        <dbReference type="ARBA" id="ARBA00022692"/>
    </source>
</evidence>
<evidence type="ECO:0000256" key="5">
    <source>
        <dbReference type="SAM" id="Phobius"/>
    </source>
</evidence>
<dbReference type="SUPFAM" id="SSF103473">
    <property type="entry name" value="MFS general substrate transporter"/>
    <property type="match status" value="1"/>
</dbReference>
<dbReference type="EMBL" id="AYKW01000018">
    <property type="protein sequence ID" value="PIL29823.1"/>
    <property type="molecule type" value="Genomic_DNA"/>
</dbReference>
<feature type="domain" description="Major facilitator superfamily (MFS) profile" evidence="6">
    <location>
        <begin position="42"/>
        <end position="512"/>
    </location>
</feature>
<feature type="transmembrane region" description="Helical" evidence="5">
    <location>
        <begin position="226"/>
        <end position="247"/>
    </location>
</feature>
<evidence type="ECO:0000313" key="8">
    <source>
        <dbReference type="Proteomes" id="UP000230002"/>
    </source>
</evidence>
<feature type="transmembrane region" description="Helical" evidence="5">
    <location>
        <begin position="93"/>
        <end position="113"/>
    </location>
</feature>
<comment type="caution">
    <text evidence="7">The sequence shown here is derived from an EMBL/GenBank/DDBJ whole genome shotgun (WGS) entry which is preliminary data.</text>
</comment>
<dbReference type="PANTHER" id="PTHR24064">
    <property type="entry name" value="SOLUTE CARRIER FAMILY 22 MEMBER"/>
    <property type="match status" value="1"/>
</dbReference>
<feature type="transmembrane region" description="Helical" evidence="5">
    <location>
        <begin position="125"/>
        <end position="144"/>
    </location>
</feature>